<gene>
    <name evidence="2" type="ORF">FOE67_08195</name>
</gene>
<organism evidence="2 3">
    <name type="scientific">Streptomyces calidiresistens</name>
    <dbReference type="NCBI Taxonomy" id="1485586"/>
    <lineage>
        <taxon>Bacteria</taxon>
        <taxon>Bacillati</taxon>
        <taxon>Actinomycetota</taxon>
        <taxon>Actinomycetes</taxon>
        <taxon>Kitasatosporales</taxon>
        <taxon>Streptomycetaceae</taxon>
        <taxon>Streptomyces</taxon>
    </lineage>
</organism>
<dbReference type="AlphaFoldDB" id="A0A7W3XW48"/>
<protein>
    <submittedName>
        <fullName evidence="2">Uncharacterized protein</fullName>
    </submittedName>
</protein>
<reference evidence="3" key="1">
    <citation type="submission" date="2019-10" db="EMBL/GenBank/DDBJ databases">
        <title>Streptomyces sp. nov., a novel actinobacterium isolated from alkaline environment.</title>
        <authorList>
            <person name="Golinska P."/>
        </authorList>
    </citation>
    <scope>NUCLEOTIDE SEQUENCE [LARGE SCALE GENOMIC DNA]</scope>
    <source>
        <strain evidence="3">DSM 42108</strain>
    </source>
</reference>
<accession>A0A7W3XW48</accession>
<keyword evidence="3" id="KW-1185">Reference proteome</keyword>
<evidence type="ECO:0000313" key="3">
    <source>
        <dbReference type="Proteomes" id="UP000530234"/>
    </source>
</evidence>
<dbReference type="EMBL" id="VKHS01000129">
    <property type="protein sequence ID" value="MBB0229494.1"/>
    <property type="molecule type" value="Genomic_DNA"/>
</dbReference>
<evidence type="ECO:0000256" key="1">
    <source>
        <dbReference type="SAM" id="MobiDB-lite"/>
    </source>
</evidence>
<dbReference type="Proteomes" id="UP000530234">
    <property type="component" value="Unassembled WGS sequence"/>
</dbReference>
<name>A0A7W3XW48_9ACTN</name>
<feature type="region of interest" description="Disordered" evidence="1">
    <location>
        <begin position="76"/>
        <end position="100"/>
    </location>
</feature>
<sequence>MTCATCTRTLLSAETAGGRVACFPCGMRLRAWLAELPRHLPILEASVYPERTGPRTGTRAGRSGAGTPVRTRVLSFLGPASPAGSPTAHHEDQDDAPTLRGTLGDWAAAVDAERRPARPAPPPGADIEALCGWLDRHIDWLCCTPQVTAFTTELRALVRTCRSITSVVPRRRSLPAPCPCGAFGLVEIDWSAYIECGACGRLLTGEEYDRHQAEVMPPLHRTALLLLANWNTREENAP</sequence>
<proteinExistence type="predicted"/>
<comment type="caution">
    <text evidence="2">The sequence shown here is derived from an EMBL/GenBank/DDBJ whole genome shotgun (WGS) entry which is preliminary data.</text>
</comment>
<dbReference type="RefSeq" id="WP_182662031.1">
    <property type="nucleotide sequence ID" value="NZ_VKHS01000129.1"/>
</dbReference>
<evidence type="ECO:0000313" key="2">
    <source>
        <dbReference type="EMBL" id="MBB0229494.1"/>
    </source>
</evidence>